<reference evidence="1" key="1">
    <citation type="submission" date="2023-10" db="EMBL/GenBank/DDBJ databases">
        <authorList>
            <person name="Chen Y."/>
            <person name="Shah S."/>
            <person name="Dougan E. K."/>
            <person name="Thang M."/>
            <person name="Chan C."/>
        </authorList>
    </citation>
    <scope>NUCLEOTIDE SEQUENCE [LARGE SCALE GENOMIC DNA]</scope>
</reference>
<name>A0ABN9Q9I8_9DINO</name>
<sequence length="203" mass="21253">MKHFAVGTMETVEEALGIGRPSSGSTDAPDASACRDLKECSGAAQVRQPCSASVGSPIAGTGSRNLPPVLEHEVLTSQEAQDCPAAAPPSSPKCLQQLAHQEYKPTPPSTQSLSLALLLLQWNVPVLAGSCCLLHAALYYSDRTSLEFRRVPCNLRGDSLFRGQCDQCGLLMFQHQSCCEFCDAPAAASVGTDASLSGGTISA</sequence>
<dbReference type="EMBL" id="CAUYUJ010002281">
    <property type="protein sequence ID" value="CAK0800054.1"/>
    <property type="molecule type" value="Genomic_DNA"/>
</dbReference>
<evidence type="ECO:0000313" key="3">
    <source>
        <dbReference type="Proteomes" id="UP001189429"/>
    </source>
</evidence>
<gene>
    <name evidence="2" type="ORF">PCOR1329_LOCUS80708</name>
    <name evidence="1" type="ORF">PCOR1329_LOCUS8331</name>
</gene>
<dbReference type="Proteomes" id="UP001189429">
    <property type="component" value="Unassembled WGS sequence"/>
</dbReference>
<keyword evidence="3" id="KW-1185">Reference proteome</keyword>
<comment type="caution">
    <text evidence="1">The sequence shown here is derived from an EMBL/GenBank/DDBJ whole genome shotgun (WGS) entry which is preliminary data.</text>
</comment>
<proteinExistence type="predicted"/>
<accession>A0ABN9Q9I8</accession>
<protein>
    <submittedName>
        <fullName evidence="1">Uncharacterized protein</fullName>
    </submittedName>
</protein>
<evidence type="ECO:0000313" key="1">
    <source>
        <dbReference type="EMBL" id="CAK0800054.1"/>
    </source>
</evidence>
<organism evidence="1 3">
    <name type="scientific">Prorocentrum cordatum</name>
    <dbReference type="NCBI Taxonomy" id="2364126"/>
    <lineage>
        <taxon>Eukaryota</taxon>
        <taxon>Sar</taxon>
        <taxon>Alveolata</taxon>
        <taxon>Dinophyceae</taxon>
        <taxon>Prorocentrales</taxon>
        <taxon>Prorocentraceae</taxon>
        <taxon>Prorocentrum</taxon>
    </lineage>
</organism>
<dbReference type="EMBL" id="CAUYUJ010021459">
    <property type="protein sequence ID" value="CAK0904782.1"/>
    <property type="molecule type" value="Genomic_DNA"/>
</dbReference>
<evidence type="ECO:0000313" key="2">
    <source>
        <dbReference type="EMBL" id="CAK0904782.1"/>
    </source>
</evidence>